<gene>
    <name evidence="2" type="ORF">JYZ213_LOCUS4012</name>
</gene>
<feature type="region of interest" description="Disordered" evidence="1">
    <location>
        <begin position="197"/>
        <end position="216"/>
    </location>
</feature>
<name>A0A813RBU8_9BILA</name>
<comment type="caution">
    <text evidence="2">The sequence shown here is derived from an EMBL/GenBank/DDBJ whole genome shotgun (WGS) entry which is preliminary data.</text>
</comment>
<evidence type="ECO:0000256" key="1">
    <source>
        <dbReference type="SAM" id="MobiDB-lite"/>
    </source>
</evidence>
<evidence type="ECO:0000313" key="2">
    <source>
        <dbReference type="EMBL" id="CAF0778112.1"/>
    </source>
</evidence>
<accession>A0A813RBU8</accession>
<dbReference type="Gene3D" id="3.30.40.10">
    <property type="entry name" value="Zinc/RING finger domain, C3HC4 (zinc finger)"/>
    <property type="match status" value="1"/>
</dbReference>
<dbReference type="AlphaFoldDB" id="A0A813RBU8"/>
<dbReference type="Proteomes" id="UP000663845">
    <property type="component" value="Unassembled WGS sequence"/>
</dbReference>
<protein>
    <submittedName>
        <fullName evidence="2">Uncharacterized protein</fullName>
    </submittedName>
</protein>
<evidence type="ECO:0000313" key="3">
    <source>
        <dbReference type="Proteomes" id="UP000663845"/>
    </source>
</evidence>
<dbReference type="InterPro" id="IPR013083">
    <property type="entry name" value="Znf_RING/FYVE/PHD"/>
</dbReference>
<sequence>MVDIEEEEDDDENRRDISGRKRVAVVECLLESSPDEADHPYIPTGKLSNILWLTYNEICHIRFVITQTTLSMDKQCSQILRGKLCYRCRKTINLLYFLPSFFHFTKHETCSVCQQIICEKCSYYRFSPPILKLLIPVRLPTLMKPSSSSSTTIENKTEQADTTNKQTKTICYDCLQVFSEHLKTSQYRIKSPVSPFRRTHSLPTRASTNSNEIRHTRHRRRPIRIFDFKNDTTTVDNTSPTTKF</sequence>
<feature type="compositionally biased region" description="Polar residues" evidence="1">
    <location>
        <begin position="201"/>
        <end position="211"/>
    </location>
</feature>
<reference evidence="2" key="1">
    <citation type="submission" date="2021-02" db="EMBL/GenBank/DDBJ databases">
        <authorList>
            <person name="Nowell W R."/>
        </authorList>
    </citation>
    <scope>NUCLEOTIDE SEQUENCE</scope>
</reference>
<organism evidence="2 3">
    <name type="scientific">Adineta steineri</name>
    <dbReference type="NCBI Taxonomy" id="433720"/>
    <lineage>
        <taxon>Eukaryota</taxon>
        <taxon>Metazoa</taxon>
        <taxon>Spiralia</taxon>
        <taxon>Gnathifera</taxon>
        <taxon>Rotifera</taxon>
        <taxon>Eurotatoria</taxon>
        <taxon>Bdelloidea</taxon>
        <taxon>Adinetida</taxon>
        <taxon>Adinetidae</taxon>
        <taxon>Adineta</taxon>
    </lineage>
</organism>
<proteinExistence type="predicted"/>
<dbReference type="EMBL" id="CAJNOG010000022">
    <property type="protein sequence ID" value="CAF0778112.1"/>
    <property type="molecule type" value="Genomic_DNA"/>
</dbReference>